<accession>A0AAP0WRL8</accession>
<dbReference type="AlphaFoldDB" id="A0AAP0WRL8"/>
<evidence type="ECO:0000313" key="3">
    <source>
        <dbReference type="Proteomes" id="UP001415857"/>
    </source>
</evidence>
<name>A0AAP0WRL8_LIQFO</name>
<dbReference type="Proteomes" id="UP001415857">
    <property type="component" value="Unassembled WGS sequence"/>
</dbReference>
<keyword evidence="3" id="KW-1185">Reference proteome</keyword>
<reference evidence="2 3" key="1">
    <citation type="journal article" date="2024" name="Plant J.">
        <title>Genome sequences and population genomics reveal climatic adaptation and genomic divergence between two closely related sweetgum species.</title>
        <authorList>
            <person name="Xu W.Q."/>
            <person name="Ren C.Q."/>
            <person name="Zhang X.Y."/>
            <person name="Comes H.P."/>
            <person name="Liu X.H."/>
            <person name="Li Y.G."/>
            <person name="Kettle C.J."/>
            <person name="Jalonen R."/>
            <person name="Gaisberger H."/>
            <person name="Ma Y.Z."/>
            <person name="Qiu Y.X."/>
        </authorList>
    </citation>
    <scope>NUCLEOTIDE SEQUENCE [LARGE SCALE GENOMIC DNA]</scope>
    <source>
        <strain evidence="2">Hangzhou</strain>
    </source>
</reference>
<proteinExistence type="predicted"/>
<gene>
    <name evidence="2" type="ORF">L1049_006930</name>
</gene>
<feature type="region of interest" description="Disordered" evidence="1">
    <location>
        <begin position="113"/>
        <end position="137"/>
    </location>
</feature>
<dbReference type="EMBL" id="JBBPBK010000010">
    <property type="protein sequence ID" value="KAK9277387.1"/>
    <property type="molecule type" value="Genomic_DNA"/>
</dbReference>
<protein>
    <submittedName>
        <fullName evidence="2">Uncharacterized protein</fullName>
    </submittedName>
</protein>
<organism evidence="2 3">
    <name type="scientific">Liquidambar formosana</name>
    <name type="common">Formosan gum</name>
    <dbReference type="NCBI Taxonomy" id="63359"/>
    <lineage>
        <taxon>Eukaryota</taxon>
        <taxon>Viridiplantae</taxon>
        <taxon>Streptophyta</taxon>
        <taxon>Embryophyta</taxon>
        <taxon>Tracheophyta</taxon>
        <taxon>Spermatophyta</taxon>
        <taxon>Magnoliopsida</taxon>
        <taxon>eudicotyledons</taxon>
        <taxon>Gunneridae</taxon>
        <taxon>Pentapetalae</taxon>
        <taxon>Saxifragales</taxon>
        <taxon>Altingiaceae</taxon>
        <taxon>Liquidambar</taxon>
    </lineage>
</organism>
<evidence type="ECO:0000313" key="2">
    <source>
        <dbReference type="EMBL" id="KAK9277387.1"/>
    </source>
</evidence>
<comment type="caution">
    <text evidence="2">The sequence shown here is derived from an EMBL/GenBank/DDBJ whole genome shotgun (WGS) entry which is preliminary data.</text>
</comment>
<evidence type="ECO:0000256" key="1">
    <source>
        <dbReference type="SAM" id="MobiDB-lite"/>
    </source>
</evidence>
<sequence length="137" mass="15250">MTNKARGKKKSLCQKSIELVVNIFKLSSLSFANKSFETPARLQVADENHVSKTRTGSMPQILDSLSQEPERSLKLYPYPIPVEDGSSSMIPKINDVDGRASDYIRRFYEKYQNDSSAASKGFTSMLPSPTTLAKQPS</sequence>